<proteinExistence type="inferred from homology"/>
<dbReference type="OrthoDB" id="9767869at2"/>
<evidence type="ECO:0000256" key="5">
    <source>
        <dbReference type="ARBA" id="ARBA00012951"/>
    </source>
</evidence>
<evidence type="ECO:0000256" key="19">
    <source>
        <dbReference type="ARBA" id="ARBA00029351"/>
    </source>
</evidence>
<comment type="catalytic activity">
    <reaction evidence="19 20">
        <text>a quinol + 2 Fe(III)-[cytochrome c](out) = a quinone + 2 Fe(II)-[cytochrome c](out) + 2 H(+)(out)</text>
        <dbReference type="Rhea" id="RHEA:11484"/>
        <dbReference type="Rhea" id="RHEA-COMP:10350"/>
        <dbReference type="Rhea" id="RHEA-COMP:14399"/>
        <dbReference type="ChEBI" id="CHEBI:15378"/>
        <dbReference type="ChEBI" id="CHEBI:24646"/>
        <dbReference type="ChEBI" id="CHEBI:29033"/>
        <dbReference type="ChEBI" id="CHEBI:29034"/>
        <dbReference type="ChEBI" id="CHEBI:132124"/>
        <dbReference type="EC" id="7.1.1.8"/>
    </reaction>
</comment>
<keyword evidence="11" id="KW-0479">Metal-binding</keyword>
<dbReference type="GO" id="GO:0008121">
    <property type="term" value="F:quinol-cytochrome-c reductase activity"/>
    <property type="evidence" value="ECO:0007669"/>
    <property type="project" value="UniProtKB-EC"/>
</dbReference>
<comment type="subcellular location">
    <subcellularLocation>
        <location evidence="2">Cell membrane</location>
        <topology evidence="2">Single-pass membrane protein</topology>
    </subcellularLocation>
</comment>
<dbReference type="PROSITE" id="PS51296">
    <property type="entry name" value="RIESKE"/>
    <property type="match status" value="1"/>
</dbReference>
<keyword evidence="16" id="KW-0411">Iron-sulfur</keyword>
<dbReference type="Proteomes" id="UP000019184">
    <property type="component" value="Unassembled WGS sequence"/>
</dbReference>
<dbReference type="NCBIfam" id="TIGR01416">
    <property type="entry name" value="Rieske_proteo"/>
    <property type="match status" value="1"/>
</dbReference>
<evidence type="ECO:0000256" key="10">
    <source>
        <dbReference type="ARBA" id="ARBA00022714"/>
    </source>
</evidence>
<evidence type="ECO:0000256" key="21">
    <source>
        <dbReference type="RuleBase" id="RU004497"/>
    </source>
</evidence>
<protein>
    <recommendedName>
        <fullName evidence="6 20">Ubiquinol-cytochrome c reductase iron-sulfur subunit</fullName>
        <ecNumber evidence="5 20">7.1.1.8</ecNumber>
    </recommendedName>
</protein>
<accession>A0A7U7GC10</accession>
<reference evidence="24 25" key="1">
    <citation type="journal article" date="2014" name="ISME J.">
        <title>Candidatus Competibacter-lineage genomes retrieved from metagenomes reveal functional metabolic diversity.</title>
        <authorList>
            <person name="McIlroy S.J."/>
            <person name="Albertsen M."/>
            <person name="Andresen E.K."/>
            <person name="Saunders A.M."/>
            <person name="Kristiansen R."/>
            <person name="Stokholm-Bjerregaard M."/>
            <person name="Nielsen K.L."/>
            <person name="Nielsen P.H."/>
        </authorList>
    </citation>
    <scope>NUCLEOTIDE SEQUENCE [LARGE SCALE GENOMIC DNA]</scope>
    <source>
        <strain evidence="24 25">Run_B_J11</strain>
    </source>
</reference>
<sequence>MSTVDDVDLGRRRFLTATATVVGGVGVAFVAVPFLKSWSPSQRAQAAGAPVEADISKLEEGALMTVEWRGKPVWLLKRTQKMLDELPGLKDQLRDPSSEEASQQPKYAQNATRSIKPEVLVLVGICTHLGCSPTFRPDVAPADLGPSWKGGFFCPCHGSRFDLAGRVYKGVPAPTNLEVPPYRYLSNSQVLIGVNPETA</sequence>
<comment type="function">
    <text evidence="1">Component of the ubiquinol-cytochrome c reductase complex (complex III or cytochrome b-c1 complex), which is a respiratory chain that generates an electrochemical potential coupled to ATP synthesis.</text>
</comment>
<dbReference type="EMBL" id="CBTK010000193">
    <property type="protein sequence ID" value="CDH45639.1"/>
    <property type="molecule type" value="Genomic_DNA"/>
</dbReference>
<organism evidence="24 25">
    <name type="scientific">Candidatus Contendobacter odensis Run_B_J11</name>
    <dbReference type="NCBI Taxonomy" id="1400861"/>
    <lineage>
        <taxon>Bacteria</taxon>
        <taxon>Pseudomonadati</taxon>
        <taxon>Pseudomonadota</taxon>
        <taxon>Gammaproteobacteria</taxon>
        <taxon>Candidatus Competibacteraceae</taxon>
        <taxon>Candidatus Contendibacter</taxon>
    </lineage>
</organism>
<keyword evidence="13 20" id="KW-0249">Electron transport</keyword>
<dbReference type="PROSITE" id="PS51318">
    <property type="entry name" value="TAT"/>
    <property type="match status" value="1"/>
</dbReference>
<dbReference type="RefSeq" id="WP_034433564.1">
    <property type="nucleotide sequence ID" value="NZ_CBTK010000193.1"/>
</dbReference>
<comment type="similarity">
    <text evidence="3">Belongs to the Rieske iron-sulfur protein family.</text>
</comment>
<keyword evidence="14 20" id="KW-1133">Transmembrane helix</keyword>
<name>A0A7U7GC10_9GAMM</name>
<evidence type="ECO:0000256" key="11">
    <source>
        <dbReference type="ARBA" id="ARBA00022723"/>
    </source>
</evidence>
<feature type="compositionally biased region" description="Polar residues" evidence="22">
    <location>
        <begin position="99"/>
        <end position="110"/>
    </location>
</feature>
<keyword evidence="24" id="KW-0560">Oxidoreductase</keyword>
<keyword evidence="12" id="KW-1278">Translocase</keyword>
<keyword evidence="9 20" id="KW-0812">Transmembrane</keyword>
<dbReference type="FunFam" id="2.102.10.10:FF:000008">
    <property type="entry name" value="Ubiquinol-cytochrome c reductase iron-sulfur subunit"/>
    <property type="match status" value="1"/>
</dbReference>
<evidence type="ECO:0000256" key="18">
    <source>
        <dbReference type="ARBA" id="ARBA00023157"/>
    </source>
</evidence>
<evidence type="ECO:0000313" key="25">
    <source>
        <dbReference type="Proteomes" id="UP000019184"/>
    </source>
</evidence>
<evidence type="ECO:0000256" key="3">
    <source>
        <dbReference type="ARBA" id="ARBA00010651"/>
    </source>
</evidence>
<evidence type="ECO:0000256" key="9">
    <source>
        <dbReference type="ARBA" id="ARBA00022692"/>
    </source>
</evidence>
<keyword evidence="17 20" id="KW-0472">Membrane</keyword>
<keyword evidence="25" id="KW-1185">Reference proteome</keyword>
<comment type="caution">
    <text evidence="24">The sequence shown here is derived from an EMBL/GenBank/DDBJ whole genome shotgun (WGS) entry which is preliminary data.</text>
</comment>
<dbReference type="InterPro" id="IPR014349">
    <property type="entry name" value="Rieske_Fe-S_prot"/>
</dbReference>
<dbReference type="CDD" id="cd03470">
    <property type="entry name" value="Rieske_cytochrome_bc1"/>
    <property type="match status" value="1"/>
</dbReference>
<dbReference type="GO" id="GO:0016491">
    <property type="term" value="F:oxidoreductase activity"/>
    <property type="evidence" value="ECO:0007669"/>
    <property type="project" value="UniProtKB-KW"/>
</dbReference>
<dbReference type="GO" id="GO:0046872">
    <property type="term" value="F:metal ion binding"/>
    <property type="evidence" value="ECO:0007669"/>
    <property type="project" value="UniProtKB-KW"/>
</dbReference>
<evidence type="ECO:0000256" key="6">
    <source>
        <dbReference type="ARBA" id="ARBA00019816"/>
    </source>
</evidence>
<evidence type="ECO:0000256" key="15">
    <source>
        <dbReference type="ARBA" id="ARBA00023004"/>
    </source>
</evidence>
<evidence type="ECO:0000256" key="17">
    <source>
        <dbReference type="ARBA" id="ARBA00023136"/>
    </source>
</evidence>
<dbReference type="EC" id="7.1.1.8" evidence="5 20"/>
<keyword evidence="8" id="KW-1003">Cell membrane</keyword>
<dbReference type="PRINTS" id="PR00162">
    <property type="entry name" value="RIESKE"/>
</dbReference>
<feature type="transmembrane region" description="Helical" evidence="20">
    <location>
        <begin position="14"/>
        <end position="35"/>
    </location>
</feature>
<comment type="cofactor">
    <cofactor evidence="20">
        <name>[2Fe-2S] cluster</name>
        <dbReference type="ChEBI" id="CHEBI:190135"/>
    </cofactor>
    <text evidence="20">Binds 1 [2Fe-2S] cluster per subunit.</text>
</comment>
<comment type="subunit">
    <text evidence="4 21">The main subunits of complex b-c1 are: cytochrome b, cytochrome c1 and the Rieske protein.</text>
</comment>
<keyword evidence="10" id="KW-0001">2Fe-2S</keyword>
<evidence type="ECO:0000256" key="22">
    <source>
        <dbReference type="SAM" id="MobiDB-lite"/>
    </source>
</evidence>
<evidence type="ECO:0000256" key="20">
    <source>
        <dbReference type="RuleBase" id="RU004494"/>
    </source>
</evidence>
<evidence type="ECO:0000256" key="12">
    <source>
        <dbReference type="ARBA" id="ARBA00022967"/>
    </source>
</evidence>
<keyword evidence="7 20" id="KW-0813">Transport</keyword>
<dbReference type="PANTHER" id="PTHR10134">
    <property type="entry name" value="CYTOCHROME B-C1 COMPLEX SUBUNIT RIESKE, MITOCHONDRIAL"/>
    <property type="match status" value="1"/>
</dbReference>
<evidence type="ECO:0000256" key="8">
    <source>
        <dbReference type="ARBA" id="ARBA00022475"/>
    </source>
</evidence>
<dbReference type="InterPro" id="IPR006311">
    <property type="entry name" value="TAT_signal"/>
</dbReference>
<dbReference type="InterPro" id="IPR019470">
    <property type="entry name" value="Ubiq_cytC_Rdtase_Fe-S_su_TAT"/>
</dbReference>
<dbReference type="SUPFAM" id="SSF50022">
    <property type="entry name" value="ISP domain"/>
    <property type="match status" value="1"/>
</dbReference>
<dbReference type="InterPro" id="IPR006317">
    <property type="entry name" value="Ubiquinol_cyt_c_Rdtase_Fe-S-su"/>
</dbReference>
<dbReference type="Gene3D" id="1.20.5.510">
    <property type="entry name" value="Single helix bin"/>
    <property type="match status" value="1"/>
</dbReference>
<dbReference type="InterPro" id="IPR036922">
    <property type="entry name" value="Rieske_2Fe-2S_sf"/>
</dbReference>
<dbReference type="AlphaFoldDB" id="A0A7U7GC10"/>
<feature type="compositionally biased region" description="Basic and acidic residues" evidence="22">
    <location>
        <begin position="87"/>
        <end position="97"/>
    </location>
</feature>
<evidence type="ECO:0000313" key="24">
    <source>
        <dbReference type="EMBL" id="CDH45639.1"/>
    </source>
</evidence>
<comment type="miscellaneous">
    <text evidence="20">The Rieske protein is a high potential 2Fe-2S protein.</text>
</comment>
<feature type="region of interest" description="Disordered" evidence="22">
    <location>
        <begin position="87"/>
        <end position="110"/>
    </location>
</feature>
<evidence type="ECO:0000256" key="2">
    <source>
        <dbReference type="ARBA" id="ARBA00004162"/>
    </source>
</evidence>
<dbReference type="InterPro" id="IPR005805">
    <property type="entry name" value="Rieske_Fe-S_prot_C"/>
</dbReference>
<feature type="domain" description="Rieske" evidence="23">
    <location>
        <begin position="85"/>
        <end position="191"/>
    </location>
</feature>
<keyword evidence="15" id="KW-0408">Iron</keyword>
<evidence type="ECO:0000256" key="7">
    <source>
        <dbReference type="ARBA" id="ARBA00022448"/>
    </source>
</evidence>
<dbReference type="Pfam" id="PF10399">
    <property type="entry name" value="UCR_Fe-S_N"/>
    <property type="match status" value="1"/>
</dbReference>
<evidence type="ECO:0000256" key="1">
    <source>
        <dbReference type="ARBA" id="ARBA00002444"/>
    </source>
</evidence>
<evidence type="ECO:0000256" key="13">
    <source>
        <dbReference type="ARBA" id="ARBA00022982"/>
    </source>
</evidence>
<evidence type="ECO:0000256" key="14">
    <source>
        <dbReference type="ARBA" id="ARBA00022989"/>
    </source>
</evidence>
<dbReference type="InterPro" id="IPR017941">
    <property type="entry name" value="Rieske_2Fe-2S"/>
</dbReference>
<dbReference type="Gene3D" id="2.102.10.10">
    <property type="entry name" value="Rieske [2Fe-2S] iron-sulphur domain"/>
    <property type="match status" value="1"/>
</dbReference>
<evidence type="ECO:0000256" key="16">
    <source>
        <dbReference type="ARBA" id="ARBA00023014"/>
    </source>
</evidence>
<evidence type="ECO:0000259" key="23">
    <source>
        <dbReference type="PROSITE" id="PS51296"/>
    </source>
</evidence>
<keyword evidence="18" id="KW-1015">Disulfide bond</keyword>
<evidence type="ECO:0000256" key="4">
    <source>
        <dbReference type="ARBA" id="ARBA00011649"/>
    </source>
</evidence>
<dbReference type="Pfam" id="PF00355">
    <property type="entry name" value="Rieske"/>
    <property type="match status" value="1"/>
</dbReference>
<dbReference type="GO" id="GO:0051537">
    <property type="term" value="F:2 iron, 2 sulfur cluster binding"/>
    <property type="evidence" value="ECO:0007669"/>
    <property type="project" value="UniProtKB-KW"/>
</dbReference>
<gene>
    <name evidence="24" type="primary">petA</name>
    <name evidence="24" type="ORF">BN874_2720001</name>
</gene>
<dbReference type="GO" id="GO:0005886">
    <property type="term" value="C:plasma membrane"/>
    <property type="evidence" value="ECO:0007669"/>
    <property type="project" value="UniProtKB-SubCell"/>
</dbReference>